<dbReference type="STRING" id="1754190.A0A1Y1XS42"/>
<evidence type="ECO:0000313" key="3">
    <source>
        <dbReference type="Proteomes" id="UP000193920"/>
    </source>
</evidence>
<feature type="compositionally biased region" description="Basic and acidic residues" evidence="1">
    <location>
        <begin position="31"/>
        <end position="46"/>
    </location>
</feature>
<gene>
    <name evidence="2" type="ORF">LY90DRAFT_446431</name>
</gene>
<evidence type="ECO:0000313" key="2">
    <source>
        <dbReference type="EMBL" id="ORX88577.1"/>
    </source>
</evidence>
<organism evidence="2 3">
    <name type="scientific">Neocallimastix californiae</name>
    <dbReference type="NCBI Taxonomy" id="1754190"/>
    <lineage>
        <taxon>Eukaryota</taxon>
        <taxon>Fungi</taxon>
        <taxon>Fungi incertae sedis</taxon>
        <taxon>Chytridiomycota</taxon>
        <taxon>Chytridiomycota incertae sedis</taxon>
        <taxon>Neocallimastigomycetes</taxon>
        <taxon>Neocallimastigales</taxon>
        <taxon>Neocallimastigaceae</taxon>
        <taxon>Neocallimastix</taxon>
    </lineage>
</organism>
<feature type="region of interest" description="Disordered" evidence="1">
    <location>
        <begin position="31"/>
        <end position="66"/>
    </location>
</feature>
<dbReference type="OrthoDB" id="416553at2759"/>
<name>A0A1Y1XS42_9FUNG</name>
<dbReference type="Proteomes" id="UP000193920">
    <property type="component" value="Unassembled WGS sequence"/>
</dbReference>
<evidence type="ECO:0000256" key="1">
    <source>
        <dbReference type="SAM" id="MobiDB-lite"/>
    </source>
</evidence>
<keyword evidence="3" id="KW-1185">Reference proteome</keyword>
<comment type="caution">
    <text evidence="2">The sequence shown here is derived from an EMBL/GenBank/DDBJ whole genome shotgun (WGS) entry which is preliminary data.</text>
</comment>
<reference evidence="2 3" key="1">
    <citation type="submission" date="2016-08" db="EMBL/GenBank/DDBJ databases">
        <title>A Parts List for Fungal Cellulosomes Revealed by Comparative Genomics.</title>
        <authorList>
            <consortium name="DOE Joint Genome Institute"/>
            <person name="Haitjema C.H."/>
            <person name="Gilmore S.P."/>
            <person name="Henske J.K."/>
            <person name="Solomon K.V."/>
            <person name="De Groot R."/>
            <person name="Kuo A."/>
            <person name="Mondo S.J."/>
            <person name="Salamov A.A."/>
            <person name="Labutti K."/>
            <person name="Zhao Z."/>
            <person name="Chiniquy J."/>
            <person name="Barry K."/>
            <person name="Brewer H.M."/>
            <person name="Purvine S.O."/>
            <person name="Wright A.T."/>
            <person name="Boxma B."/>
            <person name="Van Alen T."/>
            <person name="Hackstein J.H."/>
            <person name="Baker S.E."/>
            <person name="Grigoriev I.V."/>
            <person name="O'Malley M.A."/>
        </authorList>
    </citation>
    <scope>NUCLEOTIDE SEQUENCE [LARGE SCALE GENOMIC DNA]</scope>
    <source>
        <strain evidence="2 3">G1</strain>
    </source>
</reference>
<dbReference type="AlphaFoldDB" id="A0A1Y1XS42"/>
<accession>A0A1Y1XS42</accession>
<proteinExistence type="predicted"/>
<sequence>MVFQQKVQEKKNKLMQSDADLHARHKEMKEKLVNQRRELEETKRQLESGVRPGTPEKSRKGKGYFK</sequence>
<dbReference type="EMBL" id="MCOG01001157">
    <property type="protein sequence ID" value="ORX88577.1"/>
    <property type="molecule type" value="Genomic_DNA"/>
</dbReference>
<protein>
    <submittedName>
        <fullName evidence="2">Uncharacterized protein</fullName>
    </submittedName>
</protein>